<dbReference type="OrthoDB" id="416553at2759"/>
<dbReference type="InterPro" id="IPR027417">
    <property type="entry name" value="P-loop_NTPase"/>
</dbReference>
<keyword evidence="2" id="KW-0963">Cytoplasm</keyword>
<dbReference type="SUPFAM" id="SSF52540">
    <property type="entry name" value="P-loop containing nucleoside triphosphate hydrolases"/>
    <property type="match status" value="1"/>
</dbReference>
<dbReference type="PROSITE" id="PS51719">
    <property type="entry name" value="G_SEPTIN"/>
    <property type="match status" value="1"/>
</dbReference>
<dbReference type="Proteomes" id="UP001142055">
    <property type="component" value="Chromosome 3"/>
</dbReference>
<dbReference type="CDD" id="cd01850">
    <property type="entry name" value="CDC_Septin"/>
    <property type="match status" value="1"/>
</dbReference>
<sequence>MSSENNENVPPVPVVPPSLPTTAPKPMAPTTKPKLSNVNSNAKTNGSVSNGSNGSPTGLRVLRPELHVGFDSLPDQYVSRIIRDGFGFNILALGATGVGKTTLLEALFNTKIVTDSGLRNHGQSSVSVTTQQLELNEGNIKLKLSLVESKGFGDQIDKTDSYNSIVEYIDAQFEKYLQEELKIHRSQSSLFDTRIHCCLYILSPIGHGLSSIDLVTMKALHTKVNLIPVIGKSDTITKTELEKLRTRITNELDTNGIEYYKFPVDDPEVSGVNSTNNALIPFAVVASSEFVRIGSKQIRARQYPWGTVHVENENHCDFIRLRDMVCRVNMEDLRDTTHSKHYEMYRRVRLQQMGFGGDENGLEGNTDGHSVSFKETFEYRRQAHLEALQRREEEMRAAFVQRVKDKEQELKENERELHNRFDRLKRDSTEEKKRLEKEKLLLEEEVQAFNAKKNAILGNSTLMHGMMSGKMSDKSKKK</sequence>
<keyword evidence="6" id="KW-0206">Cytoskeleton</keyword>
<dbReference type="InterPro" id="IPR016491">
    <property type="entry name" value="Septin"/>
</dbReference>
<dbReference type="GO" id="GO:0005856">
    <property type="term" value="C:cytoskeleton"/>
    <property type="evidence" value="ECO:0007669"/>
    <property type="project" value="UniProtKB-SubCell"/>
</dbReference>
<evidence type="ECO:0000256" key="7">
    <source>
        <dbReference type="PIRNR" id="PIRNR006698"/>
    </source>
</evidence>
<protein>
    <recommendedName>
        <fullName evidence="7">Septin</fullName>
    </recommendedName>
</protein>
<feature type="compositionally biased region" description="Low complexity" evidence="10">
    <location>
        <begin position="20"/>
        <end position="34"/>
    </location>
</feature>
<evidence type="ECO:0000256" key="8">
    <source>
        <dbReference type="RuleBase" id="RU004560"/>
    </source>
</evidence>
<evidence type="ECO:0000256" key="2">
    <source>
        <dbReference type="ARBA" id="ARBA00022490"/>
    </source>
</evidence>
<proteinExistence type="inferred from homology"/>
<feature type="coiled-coil region" evidence="9">
    <location>
        <begin position="396"/>
        <end position="452"/>
    </location>
</feature>
<dbReference type="OMA" id="EAPILCK"/>
<feature type="domain" description="Septin-type G" evidence="11">
    <location>
        <begin position="84"/>
        <end position="352"/>
    </location>
</feature>
<evidence type="ECO:0000313" key="12">
    <source>
        <dbReference type="EMBL" id="KAJ6216268.1"/>
    </source>
</evidence>
<evidence type="ECO:0000256" key="10">
    <source>
        <dbReference type="SAM" id="MobiDB-lite"/>
    </source>
</evidence>
<dbReference type="Gene3D" id="3.40.50.300">
    <property type="entry name" value="P-loop containing nucleotide triphosphate hydrolases"/>
    <property type="match status" value="1"/>
</dbReference>
<dbReference type="EMBL" id="JAPWDV010000003">
    <property type="protein sequence ID" value="KAJ6216268.1"/>
    <property type="molecule type" value="Genomic_DNA"/>
</dbReference>
<dbReference type="PIRSF" id="PIRSF006698">
    <property type="entry name" value="Septin"/>
    <property type="match status" value="1"/>
</dbReference>
<evidence type="ECO:0000256" key="3">
    <source>
        <dbReference type="ARBA" id="ARBA00022741"/>
    </source>
</evidence>
<keyword evidence="13" id="KW-1185">Reference proteome</keyword>
<dbReference type="PANTHER" id="PTHR18884">
    <property type="entry name" value="SEPTIN"/>
    <property type="match status" value="1"/>
</dbReference>
<evidence type="ECO:0000259" key="11">
    <source>
        <dbReference type="PROSITE" id="PS51719"/>
    </source>
</evidence>
<evidence type="ECO:0000256" key="9">
    <source>
        <dbReference type="SAM" id="Coils"/>
    </source>
</evidence>
<comment type="caution">
    <text evidence="12">The sequence shown here is derived from an EMBL/GenBank/DDBJ whole genome shotgun (WGS) entry which is preliminary data.</text>
</comment>
<feature type="compositionally biased region" description="Low complexity" evidence="10">
    <location>
        <begin position="45"/>
        <end position="55"/>
    </location>
</feature>
<evidence type="ECO:0000256" key="5">
    <source>
        <dbReference type="ARBA" id="ARBA00023134"/>
    </source>
</evidence>
<comment type="similarity">
    <text evidence="7 8">Belongs to the TRAFAC class TrmE-Era-EngA-EngB-Septin-like GTPase superfamily. Septin GTPase family.</text>
</comment>
<evidence type="ECO:0000313" key="13">
    <source>
        <dbReference type="Proteomes" id="UP001142055"/>
    </source>
</evidence>
<keyword evidence="4 9" id="KW-0175">Coiled coil</keyword>
<evidence type="ECO:0000256" key="1">
    <source>
        <dbReference type="ARBA" id="ARBA00004245"/>
    </source>
</evidence>
<gene>
    <name evidence="12" type="ORF">RDWZM_007425</name>
</gene>
<feature type="region of interest" description="Disordered" evidence="10">
    <location>
        <begin position="1"/>
        <end position="58"/>
    </location>
</feature>
<dbReference type="Pfam" id="PF00735">
    <property type="entry name" value="Septin"/>
    <property type="match status" value="1"/>
</dbReference>
<reference evidence="12" key="1">
    <citation type="submission" date="2022-12" db="EMBL/GenBank/DDBJ databases">
        <title>Genome assemblies of Blomia tropicalis.</title>
        <authorList>
            <person name="Cui Y."/>
        </authorList>
    </citation>
    <scope>NUCLEOTIDE SEQUENCE</scope>
    <source>
        <tissue evidence="12">Adult mites</tissue>
    </source>
</reference>
<keyword evidence="3 8" id="KW-0547">Nucleotide-binding</keyword>
<evidence type="ECO:0000256" key="4">
    <source>
        <dbReference type="ARBA" id="ARBA00023054"/>
    </source>
</evidence>
<dbReference type="AlphaFoldDB" id="A0A9Q0M062"/>
<name>A0A9Q0M062_BLOTA</name>
<comment type="subcellular location">
    <subcellularLocation>
        <location evidence="1">Cytoplasm</location>
        <location evidence="1">Cytoskeleton</location>
    </subcellularLocation>
</comment>
<dbReference type="GO" id="GO:0005525">
    <property type="term" value="F:GTP binding"/>
    <property type="evidence" value="ECO:0007669"/>
    <property type="project" value="UniProtKB-UniRule"/>
</dbReference>
<accession>A0A9Q0M062</accession>
<dbReference type="InterPro" id="IPR030379">
    <property type="entry name" value="G_SEPTIN_dom"/>
</dbReference>
<feature type="compositionally biased region" description="Pro residues" evidence="10">
    <location>
        <begin position="10"/>
        <end position="19"/>
    </location>
</feature>
<evidence type="ECO:0000256" key="6">
    <source>
        <dbReference type="ARBA" id="ARBA00023212"/>
    </source>
</evidence>
<organism evidence="12 13">
    <name type="scientific">Blomia tropicalis</name>
    <name type="common">Mite</name>
    <dbReference type="NCBI Taxonomy" id="40697"/>
    <lineage>
        <taxon>Eukaryota</taxon>
        <taxon>Metazoa</taxon>
        <taxon>Ecdysozoa</taxon>
        <taxon>Arthropoda</taxon>
        <taxon>Chelicerata</taxon>
        <taxon>Arachnida</taxon>
        <taxon>Acari</taxon>
        <taxon>Acariformes</taxon>
        <taxon>Sarcoptiformes</taxon>
        <taxon>Astigmata</taxon>
        <taxon>Glycyphagoidea</taxon>
        <taxon>Echimyopodidae</taxon>
        <taxon>Blomia</taxon>
    </lineage>
</organism>
<dbReference type="FunFam" id="3.40.50.300:FF:002048">
    <property type="entry name" value="Septin 6"/>
    <property type="match status" value="1"/>
</dbReference>
<keyword evidence="5 8" id="KW-0342">GTP-binding</keyword>